<gene>
    <name evidence="2" type="ORF">Amal_00972</name>
</gene>
<dbReference type="SUPFAM" id="SSF52540">
    <property type="entry name" value="P-loop containing nucleoside triphosphate hydrolases"/>
    <property type="match status" value="1"/>
</dbReference>
<dbReference type="GO" id="GO:0016887">
    <property type="term" value="F:ATP hydrolysis activity"/>
    <property type="evidence" value="ECO:0007669"/>
    <property type="project" value="InterPro"/>
</dbReference>
<protein>
    <recommendedName>
        <fullName evidence="1">Rad50/SbcC-type AAA domain-containing protein</fullName>
    </recommendedName>
</protein>
<dbReference type="Proteomes" id="UP000077349">
    <property type="component" value="Unassembled WGS sequence"/>
</dbReference>
<evidence type="ECO:0000313" key="2">
    <source>
        <dbReference type="EMBL" id="OAG77603.1"/>
    </source>
</evidence>
<reference evidence="2 3" key="1">
    <citation type="submission" date="2016-03" db="EMBL/GenBank/DDBJ databases">
        <title>Draft genome sequence of Acetobacter malorum CECT 7742, a strain isolated from strawberry vinegar.</title>
        <authorList>
            <person name="Sainz F."/>
            <person name="Mas A."/>
            <person name="Torija M.J."/>
        </authorList>
    </citation>
    <scope>NUCLEOTIDE SEQUENCE [LARGE SCALE GENOMIC DNA]</scope>
    <source>
        <strain evidence="2 3">CECT 7742</strain>
    </source>
</reference>
<dbReference type="GO" id="GO:0006302">
    <property type="term" value="P:double-strand break repair"/>
    <property type="evidence" value="ECO:0007669"/>
    <property type="project" value="InterPro"/>
</dbReference>
<name>A0A177GBF0_9PROT</name>
<sequence>MILTDLQIEGFRRFASPVRLDGLGPGLNVLAAPNEAGKSTLLTALKAVLMVRSSSKAKPVKDLQPYGGGVPHVAVSFSWKGMDCHLEKQFISKAFTRLILGGERFEGDQAEEALRTSSGAGRSQ</sequence>
<dbReference type="Gene3D" id="3.40.50.300">
    <property type="entry name" value="P-loop containing nucleotide triphosphate hydrolases"/>
    <property type="match status" value="1"/>
</dbReference>
<comment type="caution">
    <text evidence="2">The sequence shown here is derived from an EMBL/GenBank/DDBJ whole genome shotgun (WGS) entry which is preliminary data.</text>
</comment>
<dbReference type="InterPro" id="IPR038729">
    <property type="entry name" value="Rad50/SbcC_AAA"/>
</dbReference>
<dbReference type="AlphaFoldDB" id="A0A177GBF0"/>
<organism evidence="2 3">
    <name type="scientific">Acetobacter malorum</name>
    <dbReference type="NCBI Taxonomy" id="178901"/>
    <lineage>
        <taxon>Bacteria</taxon>
        <taxon>Pseudomonadati</taxon>
        <taxon>Pseudomonadota</taxon>
        <taxon>Alphaproteobacteria</taxon>
        <taxon>Acetobacterales</taxon>
        <taxon>Acetobacteraceae</taxon>
        <taxon>Acetobacter</taxon>
    </lineage>
</organism>
<proteinExistence type="predicted"/>
<dbReference type="Pfam" id="PF13476">
    <property type="entry name" value="AAA_23"/>
    <property type="match status" value="1"/>
</dbReference>
<dbReference type="InterPro" id="IPR027417">
    <property type="entry name" value="P-loop_NTPase"/>
</dbReference>
<evidence type="ECO:0000313" key="3">
    <source>
        <dbReference type="Proteomes" id="UP000077349"/>
    </source>
</evidence>
<evidence type="ECO:0000259" key="1">
    <source>
        <dbReference type="Pfam" id="PF13476"/>
    </source>
</evidence>
<dbReference type="EMBL" id="LVHD01000011">
    <property type="protein sequence ID" value="OAG77603.1"/>
    <property type="molecule type" value="Genomic_DNA"/>
</dbReference>
<feature type="domain" description="Rad50/SbcC-type AAA" evidence="1">
    <location>
        <begin position="6"/>
        <end position="57"/>
    </location>
</feature>
<dbReference type="PATRIC" id="fig|178901.16.peg.1028"/>
<accession>A0A177GBF0</accession>